<evidence type="ECO:0000313" key="1">
    <source>
        <dbReference type="EMBL" id="GBN52641.1"/>
    </source>
</evidence>
<protein>
    <submittedName>
        <fullName evidence="1">Uncharacterized protein</fullName>
    </submittedName>
</protein>
<evidence type="ECO:0000313" key="2">
    <source>
        <dbReference type="Proteomes" id="UP000499080"/>
    </source>
</evidence>
<comment type="caution">
    <text evidence="1">The sequence shown here is derived from an EMBL/GenBank/DDBJ whole genome shotgun (WGS) entry which is preliminary data.</text>
</comment>
<proteinExistence type="predicted"/>
<dbReference type="EMBL" id="BGPR01011720">
    <property type="protein sequence ID" value="GBN52641.1"/>
    <property type="molecule type" value="Genomic_DNA"/>
</dbReference>
<reference evidence="1 2" key="1">
    <citation type="journal article" date="2019" name="Sci. Rep.">
        <title>Orb-weaving spider Araneus ventricosus genome elucidates the spidroin gene catalogue.</title>
        <authorList>
            <person name="Kono N."/>
            <person name="Nakamura H."/>
            <person name="Ohtoshi R."/>
            <person name="Moran D.A.P."/>
            <person name="Shinohara A."/>
            <person name="Yoshida Y."/>
            <person name="Fujiwara M."/>
            <person name="Mori M."/>
            <person name="Tomita M."/>
            <person name="Arakawa K."/>
        </authorList>
    </citation>
    <scope>NUCLEOTIDE SEQUENCE [LARGE SCALE GENOMIC DNA]</scope>
</reference>
<sequence length="85" mass="8800">MCRTRRTLMIVIKPPAFPDIGLKHGMVENIKDGRKLRVPSSTKIPRGLVVRIPGSHPGGPGSIPGVGSFNGAALAPSSGVCCGVK</sequence>
<name>A0A4Y2PN81_ARAVE</name>
<organism evidence="1 2">
    <name type="scientific">Araneus ventricosus</name>
    <name type="common">Orbweaver spider</name>
    <name type="synonym">Epeira ventricosa</name>
    <dbReference type="NCBI Taxonomy" id="182803"/>
    <lineage>
        <taxon>Eukaryota</taxon>
        <taxon>Metazoa</taxon>
        <taxon>Ecdysozoa</taxon>
        <taxon>Arthropoda</taxon>
        <taxon>Chelicerata</taxon>
        <taxon>Arachnida</taxon>
        <taxon>Araneae</taxon>
        <taxon>Araneomorphae</taxon>
        <taxon>Entelegynae</taxon>
        <taxon>Araneoidea</taxon>
        <taxon>Araneidae</taxon>
        <taxon>Araneus</taxon>
    </lineage>
</organism>
<keyword evidence="2" id="KW-1185">Reference proteome</keyword>
<accession>A0A4Y2PN81</accession>
<gene>
    <name evidence="1" type="ORF">AVEN_241121_1</name>
</gene>
<dbReference type="AlphaFoldDB" id="A0A4Y2PN81"/>
<dbReference type="Proteomes" id="UP000499080">
    <property type="component" value="Unassembled WGS sequence"/>
</dbReference>